<evidence type="ECO:0000313" key="9">
    <source>
        <dbReference type="EMBL" id="AFP87529.1"/>
    </source>
</evidence>
<dbReference type="InterPro" id="IPR051449">
    <property type="entry name" value="ABC-2_transporter_component"/>
</dbReference>
<feature type="transmembrane region" description="Helical" evidence="7">
    <location>
        <begin position="161"/>
        <end position="179"/>
    </location>
</feature>
<feature type="transmembrane region" description="Helical" evidence="7">
    <location>
        <begin position="128"/>
        <end position="154"/>
    </location>
</feature>
<keyword evidence="5 7" id="KW-0472">Membrane</keyword>
<keyword evidence="2" id="KW-1003">Cell membrane</keyword>
<evidence type="ECO:0000256" key="2">
    <source>
        <dbReference type="ARBA" id="ARBA00022475"/>
    </source>
</evidence>
<dbReference type="PANTHER" id="PTHR30294:SF38">
    <property type="entry name" value="TRANSPORT PERMEASE PROTEIN"/>
    <property type="match status" value="1"/>
</dbReference>
<dbReference type="GO" id="GO:0046677">
    <property type="term" value="P:response to antibiotic"/>
    <property type="evidence" value="ECO:0007669"/>
    <property type="project" value="UniProtKB-KW"/>
</dbReference>
<dbReference type="EMBL" id="JX157625">
    <property type="protein sequence ID" value="AFP87529.1"/>
    <property type="molecule type" value="Genomic_DNA"/>
</dbReference>
<keyword evidence="4 7" id="KW-1133">Transmembrane helix</keyword>
<evidence type="ECO:0000256" key="1">
    <source>
        <dbReference type="ARBA" id="ARBA00004651"/>
    </source>
</evidence>
<accession>J7GXW4</accession>
<dbReference type="AlphaFoldDB" id="J7GXW4"/>
<feature type="transmembrane region" description="Helical" evidence="7">
    <location>
        <begin position="21"/>
        <end position="42"/>
    </location>
</feature>
<proteinExistence type="predicted"/>
<dbReference type="InterPro" id="IPR000412">
    <property type="entry name" value="ABC_2_transport"/>
</dbReference>
<dbReference type="PANTHER" id="PTHR30294">
    <property type="entry name" value="MEMBRANE COMPONENT OF ABC TRANSPORTER YHHJ-RELATED"/>
    <property type="match status" value="1"/>
</dbReference>
<feature type="domain" description="ABC-2 type transporter transmembrane" evidence="8">
    <location>
        <begin position="9"/>
        <end position="206"/>
    </location>
</feature>
<dbReference type="GO" id="GO:0043190">
    <property type="term" value="C:ATP-binding cassette (ABC) transporter complex"/>
    <property type="evidence" value="ECO:0007669"/>
    <property type="project" value="InterPro"/>
</dbReference>
<feature type="transmembrane region" description="Helical" evidence="7">
    <location>
        <begin position="95"/>
        <end position="122"/>
    </location>
</feature>
<name>J7GXW4_9ACTN</name>
<evidence type="ECO:0000256" key="5">
    <source>
        <dbReference type="ARBA" id="ARBA00023136"/>
    </source>
</evidence>
<dbReference type="Pfam" id="PF01061">
    <property type="entry name" value="ABC2_membrane"/>
    <property type="match status" value="1"/>
</dbReference>
<feature type="transmembrane region" description="Helical" evidence="7">
    <location>
        <begin position="54"/>
        <end position="74"/>
    </location>
</feature>
<sequence>MLSRNAIHITDRILKELRRDYRTVFLYTAAPALVMVLTSGILSNHPVTFNRVGLIILGLFPTAPAFLFAAFALHRDKRRGTLDSLFTYPVRRMDILVAYVVAFSIPSVIQMGITLSVTYAFLDLQAAAAWWVIGLLAMLASVLGVVLGVLATFLARNELQLTRVLVASGPLHLMFSGLFRPFEEMNGWMQAISSLAPWRYAVGAVTEFQTSATPTTTAWVCIGVTVGIIVLASWLSSFTALQRKSA</sequence>
<dbReference type="InterPro" id="IPR013525">
    <property type="entry name" value="ABC2_TM"/>
</dbReference>
<evidence type="ECO:0000259" key="8">
    <source>
        <dbReference type="Pfam" id="PF01061"/>
    </source>
</evidence>
<organism evidence="9">
    <name type="scientific">Streptomyces sp. CNQ-418</name>
    <dbReference type="NCBI Taxonomy" id="467194"/>
    <lineage>
        <taxon>Bacteria</taxon>
        <taxon>Bacillati</taxon>
        <taxon>Actinomycetota</taxon>
        <taxon>Actinomycetes</taxon>
        <taxon>Kitasatosporales</taxon>
        <taxon>Streptomycetaceae</taxon>
        <taxon>Streptomyces</taxon>
    </lineage>
</organism>
<feature type="transmembrane region" description="Helical" evidence="7">
    <location>
        <begin position="217"/>
        <end position="241"/>
    </location>
</feature>
<protein>
    <submittedName>
        <fullName evidence="9">ABC transporter</fullName>
    </submittedName>
</protein>
<evidence type="ECO:0000256" key="7">
    <source>
        <dbReference type="SAM" id="Phobius"/>
    </source>
</evidence>
<evidence type="ECO:0000256" key="4">
    <source>
        <dbReference type="ARBA" id="ARBA00022989"/>
    </source>
</evidence>
<keyword evidence="6" id="KW-0046">Antibiotic resistance</keyword>
<dbReference type="PIRSF" id="PIRSF006648">
    <property type="entry name" value="DrrB"/>
    <property type="match status" value="1"/>
</dbReference>
<comment type="subcellular location">
    <subcellularLocation>
        <location evidence="1">Cell membrane</location>
        <topology evidence="1">Multi-pass membrane protein</topology>
    </subcellularLocation>
</comment>
<gene>
    <name evidence="9" type="primary">mpy12</name>
</gene>
<evidence type="ECO:0000256" key="3">
    <source>
        <dbReference type="ARBA" id="ARBA00022692"/>
    </source>
</evidence>
<reference evidence="9" key="1">
    <citation type="journal article" date="2012" name="J. Am. Chem. Soc.">
        <title>Flavoenzyme-catalyzed atropo-selective n,c-bipyrrole homocoupling in marinopyrrole biosynthesis.</title>
        <authorList>
            <person name="Yamanaka K."/>
            <person name="Ryan K.S."/>
            <person name="Gulder T.A."/>
            <person name="Hughes C.C."/>
            <person name="Moore B.S."/>
        </authorList>
    </citation>
    <scope>NUCLEOTIDE SEQUENCE</scope>
    <source>
        <strain evidence="9">CNQ-418</strain>
    </source>
</reference>
<evidence type="ECO:0000256" key="6">
    <source>
        <dbReference type="ARBA" id="ARBA00023251"/>
    </source>
</evidence>
<dbReference type="GO" id="GO:0140359">
    <property type="term" value="F:ABC-type transporter activity"/>
    <property type="evidence" value="ECO:0007669"/>
    <property type="project" value="InterPro"/>
</dbReference>
<keyword evidence="3 7" id="KW-0812">Transmembrane</keyword>